<dbReference type="InterPro" id="IPR003673">
    <property type="entry name" value="CoA-Trfase_fam_III"/>
</dbReference>
<dbReference type="Gene3D" id="3.40.50.10540">
    <property type="entry name" value="Crotonobetainyl-coa:carnitine coa-transferase, domain 1"/>
    <property type="match status" value="1"/>
</dbReference>
<organism evidence="2 3">
    <name type="scientific">Evansella alkalicola</name>
    <dbReference type="NCBI Taxonomy" id="745819"/>
    <lineage>
        <taxon>Bacteria</taxon>
        <taxon>Bacillati</taxon>
        <taxon>Bacillota</taxon>
        <taxon>Bacilli</taxon>
        <taxon>Bacillales</taxon>
        <taxon>Bacillaceae</taxon>
        <taxon>Evansella</taxon>
    </lineage>
</organism>
<sequence length="406" mass="44357">MLRKGALDGVVVLDFTQFESGTVCTQTLAWLGATVIKLERPGVGEQGRGASVDKPGEDSYGFITLNSNKKSVTVDVKKPEGRELVYRMVKTADVFVENFSPGVIERLGFDYDTLRDINKGIIYAQIKGFGQDGPYADFPAFDAIGQATGAVMSITGEEDGPPLHAGCNLADSGAGYHCAIGILAALYSRTQTGEGQKVEVAMQDVMINFSRSSWVRQLITGKEAPRVGNSMPMAGVAPCNVYPCKPGGKNDYVFVYTSRWPGSPQWSRLLKVLGRSDLENDPRFATPESRYENREEVDSLISNWTKTRTKHEAMKILGEAGVPAGAILSTTDLTNDPYLRERGMIVNVKHPVRGDIEMPGNSIRLSDSKVVVEPAPLLGQHIEEIYVDMFGLTQEEIEELRTNGVI</sequence>
<evidence type="ECO:0000256" key="1">
    <source>
        <dbReference type="ARBA" id="ARBA00022679"/>
    </source>
</evidence>
<dbReference type="InterPro" id="IPR050483">
    <property type="entry name" value="CoA-transferase_III_domain"/>
</dbReference>
<dbReference type="RefSeq" id="WP_088076759.1">
    <property type="nucleotide sequence ID" value="NZ_JAHQCR010000072.1"/>
</dbReference>
<dbReference type="Gene3D" id="3.30.1540.10">
    <property type="entry name" value="formyl-coa transferase, domain 3"/>
    <property type="match status" value="1"/>
</dbReference>
<dbReference type="EMBL" id="JAHQCR010000072">
    <property type="protein sequence ID" value="MBU9723179.1"/>
    <property type="molecule type" value="Genomic_DNA"/>
</dbReference>
<name>A0ABS6JZQ7_9BACI</name>
<dbReference type="InterPro" id="IPR044855">
    <property type="entry name" value="CoA-Trfase_III_dom3_sf"/>
</dbReference>
<evidence type="ECO:0000313" key="3">
    <source>
        <dbReference type="Proteomes" id="UP000790580"/>
    </source>
</evidence>
<dbReference type="PANTHER" id="PTHR48207">
    <property type="entry name" value="SUCCINATE--HYDROXYMETHYLGLUTARATE COA-TRANSFERASE"/>
    <property type="match status" value="1"/>
</dbReference>
<accession>A0ABS6JZQ7</accession>
<dbReference type="PANTHER" id="PTHR48207:SF3">
    <property type="entry name" value="SUCCINATE--HYDROXYMETHYLGLUTARATE COA-TRANSFERASE"/>
    <property type="match status" value="1"/>
</dbReference>
<gene>
    <name evidence="2" type="ORF">KS407_17310</name>
</gene>
<comment type="caution">
    <text evidence="2">The sequence shown here is derived from an EMBL/GenBank/DDBJ whole genome shotgun (WGS) entry which is preliminary data.</text>
</comment>
<dbReference type="SUPFAM" id="SSF89796">
    <property type="entry name" value="CoA-transferase family III (CaiB/BaiF)"/>
    <property type="match status" value="1"/>
</dbReference>
<dbReference type="InterPro" id="IPR023606">
    <property type="entry name" value="CoA-Trfase_III_dom_1_sf"/>
</dbReference>
<proteinExistence type="predicted"/>
<keyword evidence="1 2" id="KW-0808">Transferase</keyword>
<dbReference type="GO" id="GO:0016740">
    <property type="term" value="F:transferase activity"/>
    <property type="evidence" value="ECO:0007669"/>
    <property type="project" value="UniProtKB-KW"/>
</dbReference>
<keyword evidence="3" id="KW-1185">Reference proteome</keyword>
<evidence type="ECO:0000313" key="2">
    <source>
        <dbReference type="EMBL" id="MBU9723179.1"/>
    </source>
</evidence>
<protein>
    <submittedName>
        <fullName evidence="2">CoA transferase</fullName>
    </submittedName>
</protein>
<dbReference type="Proteomes" id="UP000790580">
    <property type="component" value="Unassembled WGS sequence"/>
</dbReference>
<dbReference type="Pfam" id="PF02515">
    <property type="entry name" value="CoA_transf_3"/>
    <property type="match status" value="1"/>
</dbReference>
<reference evidence="2 3" key="1">
    <citation type="submission" date="2021-06" db="EMBL/GenBank/DDBJ databases">
        <title>Bacillus sp. RD4P76, an endophyte from a halophyte.</title>
        <authorList>
            <person name="Sun J.-Q."/>
        </authorList>
    </citation>
    <scope>NUCLEOTIDE SEQUENCE [LARGE SCALE GENOMIC DNA]</scope>
    <source>
        <strain evidence="2 3">JCM 17098</strain>
    </source>
</reference>